<dbReference type="GO" id="GO:0004888">
    <property type="term" value="F:transmembrane signaling receptor activity"/>
    <property type="evidence" value="ECO:0007669"/>
    <property type="project" value="TreeGrafter"/>
</dbReference>
<evidence type="ECO:0000256" key="4">
    <source>
        <dbReference type="SAM" id="MobiDB-lite"/>
    </source>
</evidence>
<dbReference type="Ensembl" id="ENSGACT00000025036.1">
    <property type="protein sequence ID" value="ENSGACP00000024987.1"/>
    <property type="gene ID" value="ENSGACG00000018899.1"/>
</dbReference>
<dbReference type="InterPro" id="IPR013783">
    <property type="entry name" value="Ig-like_fold"/>
</dbReference>
<dbReference type="InterPro" id="IPR003599">
    <property type="entry name" value="Ig_sub"/>
</dbReference>
<dbReference type="Gene3D" id="2.60.40.10">
    <property type="entry name" value="Immunoglobulins"/>
    <property type="match status" value="2"/>
</dbReference>
<dbReference type="Bgee" id="ENSGACG00000018899">
    <property type="expression patterns" value="Expressed in spleen and 8 other cell types or tissues"/>
</dbReference>
<evidence type="ECO:0000256" key="2">
    <source>
        <dbReference type="ARBA" id="ARBA00022692"/>
    </source>
</evidence>
<dbReference type="CDD" id="cd05716">
    <property type="entry name" value="IgV_pIgR_like"/>
    <property type="match status" value="1"/>
</dbReference>
<feature type="transmembrane region" description="Helical" evidence="5">
    <location>
        <begin position="177"/>
        <end position="200"/>
    </location>
</feature>
<keyword evidence="5" id="KW-1133">Transmembrane helix</keyword>
<proteinExistence type="predicted"/>
<dbReference type="InParanoid" id="G3Q531"/>
<dbReference type="SMART" id="SM00409">
    <property type="entry name" value="IG"/>
    <property type="match status" value="1"/>
</dbReference>
<feature type="domain" description="Immunoglobulin" evidence="6">
    <location>
        <begin position="48"/>
        <end position="141"/>
    </location>
</feature>
<dbReference type="InterPro" id="IPR036179">
    <property type="entry name" value="Ig-like_dom_sf"/>
</dbReference>
<organism evidence="7">
    <name type="scientific">Gasterosteus aculeatus</name>
    <name type="common">Three-spined stickleback</name>
    <dbReference type="NCBI Taxonomy" id="69293"/>
    <lineage>
        <taxon>Eukaryota</taxon>
        <taxon>Metazoa</taxon>
        <taxon>Chordata</taxon>
        <taxon>Craniata</taxon>
        <taxon>Vertebrata</taxon>
        <taxon>Euteleostomi</taxon>
        <taxon>Actinopterygii</taxon>
        <taxon>Neopterygii</taxon>
        <taxon>Teleostei</taxon>
        <taxon>Neoteleostei</taxon>
        <taxon>Acanthomorphata</taxon>
        <taxon>Eupercaria</taxon>
        <taxon>Perciformes</taxon>
        <taxon>Cottioidei</taxon>
        <taxon>Gasterosteales</taxon>
        <taxon>Gasterosteidae</taxon>
        <taxon>Gasterosteus</taxon>
    </lineage>
</organism>
<evidence type="ECO:0000256" key="3">
    <source>
        <dbReference type="ARBA" id="ARBA00023136"/>
    </source>
</evidence>
<evidence type="ECO:0000256" key="5">
    <source>
        <dbReference type="SAM" id="Phobius"/>
    </source>
</evidence>
<reference evidence="7" key="2">
    <citation type="submission" date="2024-04" db="UniProtKB">
        <authorList>
            <consortium name="Ensembl"/>
        </authorList>
    </citation>
    <scope>IDENTIFICATION</scope>
</reference>
<dbReference type="Pfam" id="PF07686">
    <property type="entry name" value="V-set"/>
    <property type="match status" value="1"/>
</dbReference>
<dbReference type="PANTHER" id="PTHR11860">
    <property type="entry name" value="POLYMERIC-IMMUNOGLOBULIN RECEPTOR"/>
    <property type="match status" value="1"/>
</dbReference>
<protein>
    <recommendedName>
        <fullName evidence="6">Immunoglobulin domain-containing protein</fullName>
    </recommendedName>
</protein>
<evidence type="ECO:0000256" key="1">
    <source>
        <dbReference type="ARBA" id="ARBA00004370"/>
    </source>
</evidence>
<evidence type="ECO:0000259" key="6">
    <source>
        <dbReference type="SMART" id="SM00409"/>
    </source>
</evidence>
<keyword evidence="3 5" id="KW-0472">Membrane</keyword>
<dbReference type="InterPro" id="IPR050671">
    <property type="entry name" value="CD300_family_receptors"/>
</dbReference>
<reference evidence="7" key="1">
    <citation type="submission" date="2006-01" db="EMBL/GenBank/DDBJ databases">
        <authorList>
            <person name="Lindblad-Toh K."/>
            <person name="Mauceli E."/>
            <person name="Grabherr M."/>
            <person name="Chang J.L."/>
            <person name="Lander E.S."/>
        </authorList>
    </citation>
    <scope>NUCLEOTIDE SEQUENCE [LARGE SCALE GENOMIC DNA]</scope>
</reference>
<name>G3Q531_GASAC</name>
<dbReference type="InterPro" id="IPR013106">
    <property type="entry name" value="Ig_V-set"/>
</dbReference>
<dbReference type="PANTHER" id="PTHR11860:SF87">
    <property type="entry name" value="CMRF35-LIKE MOLECULE 8"/>
    <property type="match status" value="1"/>
</dbReference>
<feature type="region of interest" description="Disordered" evidence="4">
    <location>
        <begin position="230"/>
        <end position="251"/>
    </location>
</feature>
<dbReference type="OMA" id="RCKRIQG"/>
<dbReference type="GO" id="GO:0005886">
    <property type="term" value="C:plasma membrane"/>
    <property type="evidence" value="ECO:0007669"/>
    <property type="project" value="TreeGrafter"/>
</dbReference>
<dbReference type="AlphaFoldDB" id="G3Q531"/>
<keyword evidence="2 5" id="KW-0812">Transmembrane</keyword>
<sequence>MLRIFTVTMTGLTQSQSGSYLCGVNGSTGLDVFSAFELEVKEWCCVRSTKQSGVVGQTVTMKCPYPPNHRNNSKFLCKGERRKECTDMTSQRRFTLREDISSSSFSVTITELKGEEAGTYWCGSDSQWSPGDYTNIQLSAVNPKRTSTRIPTTVTKLEPTSPQAQVIPGKPFEVSSLSGVFIALPVLLTLTIVITSVIVCKYKCFKVQGADMNGNKTKADEVVETIEENVYRRKDSASPRQPPPGQLYDDAGENEQESVYQNYASTEDIYCNQNYIRALQDEHRL</sequence>
<comment type="subcellular location">
    <subcellularLocation>
        <location evidence="1">Membrane</location>
    </subcellularLocation>
</comment>
<evidence type="ECO:0000313" key="7">
    <source>
        <dbReference type="Ensembl" id="ENSGACP00000024987.1"/>
    </source>
</evidence>
<dbReference type="SUPFAM" id="SSF48726">
    <property type="entry name" value="Immunoglobulin"/>
    <property type="match status" value="1"/>
</dbReference>
<dbReference type="STRING" id="69293.ENSGACP00000024987"/>
<accession>G3Q531</accession>